<keyword evidence="8" id="KW-1185">Reference proteome</keyword>
<dbReference type="Pfam" id="PF25989">
    <property type="entry name" value="YknX_C"/>
    <property type="match status" value="1"/>
</dbReference>
<organism evidence="7 8">
    <name type="scientific">Beggiatoa alba B18LD</name>
    <dbReference type="NCBI Taxonomy" id="395493"/>
    <lineage>
        <taxon>Bacteria</taxon>
        <taxon>Pseudomonadati</taxon>
        <taxon>Pseudomonadota</taxon>
        <taxon>Gammaproteobacteria</taxon>
        <taxon>Thiotrichales</taxon>
        <taxon>Thiotrichaceae</taxon>
        <taxon>Beggiatoa</taxon>
    </lineage>
</organism>
<feature type="domain" description="YknX-like C-terminal permuted SH3-like" evidence="6">
    <location>
        <begin position="271"/>
        <end position="338"/>
    </location>
</feature>
<proteinExistence type="inferred from homology"/>
<dbReference type="AlphaFoldDB" id="I3CHW1"/>
<dbReference type="InterPro" id="IPR058624">
    <property type="entry name" value="MdtA-like_HH"/>
</dbReference>
<comment type="similarity">
    <text evidence="1">Belongs to the membrane fusion protein (MFP) (TC 8.A.1) family.</text>
</comment>
<dbReference type="NCBIfam" id="TIGR01730">
    <property type="entry name" value="RND_mfp"/>
    <property type="match status" value="1"/>
</dbReference>
<dbReference type="InterPro" id="IPR058792">
    <property type="entry name" value="Beta-barrel_RND_2"/>
</dbReference>
<dbReference type="Gene3D" id="1.10.287.470">
    <property type="entry name" value="Helix hairpin bin"/>
    <property type="match status" value="1"/>
</dbReference>
<dbReference type="SUPFAM" id="SSF111369">
    <property type="entry name" value="HlyD-like secretion proteins"/>
    <property type="match status" value="1"/>
</dbReference>
<dbReference type="RefSeq" id="WP_002690187.1">
    <property type="nucleotide sequence ID" value="NZ_JH600070.1"/>
</dbReference>
<feature type="domain" description="Multidrug resistance protein MdtA-like barrel-sandwich hybrid" evidence="4">
    <location>
        <begin position="59"/>
        <end position="185"/>
    </location>
</feature>
<keyword evidence="2" id="KW-0732">Signal</keyword>
<dbReference type="InterPro" id="IPR058637">
    <property type="entry name" value="YknX-like_C"/>
</dbReference>
<gene>
    <name evidence="7" type="ORF">BegalDRAFT_2350</name>
</gene>
<dbReference type="PANTHER" id="PTHR30469:SF11">
    <property type="entry name" value="BLL4320 PROTEIN"/>
    <property type="match status" value="1"/>
</dbReference>
<dbReference type="GO" id="GO:0015562">
    <property type="term" value="F:efflux transmembrane transporter activity"/>
    <property type="evidence" value="ECO:0007669"/>
    <property type="project" value="TreeGrafter"/>
</dbReference>
<evidence type="ECO:0000259" key="4">
    <source>
        <dbReference type="Pfam" id="PF25917"/>
    </source>
</evidence>
<evidence type="ECO:0000256" key="1">
    <source>
        <dbReference type="ARBA" id="ARBA00009477"/>
    </source>
</evidence>
<dbReference type="Pfam" id="PF25917">
    <property type="entry name" value="BSH_RND"/>
    <property type="match status" value="1"/>
</dbReference>
<dbReference type="OrthoDB" id="9806939at2"/>
<dbReference type="HOGENOM" id="CLU_018816_1_2_6"/>
<dbReference type="Proteomes" id="UP000005744">
    <property type="component" value="Unassembled WGS sequence"/>
</dbReference>
<dbReference type="InterPro" id="IPR058625">
    <property type="entry name" value="MdtA-like_BSH"/>
</dbReference>
<evidence type="ECO:0000259" key="6">
    <source>
        <dbReference type="Pfam" id="PF25989"/>
    </source>
</evidence>
<dbReference type="Gene3D" id="2.40.420.20">
    <property type="match status" value="1"/>
</dbReference>
<dbReference type="GO" id="GO:1990281">
    <property type="term" value="C:efflux pump complex"/>
    <property type="evidence" value="ECO:0007669"/>
    <property type="project" value="TreeGrafter"/>
</dbReference>
<dbReference type="Pfam" id="PF25876">
    <property type="entry name" value="HH_MFP_RND"/>
    <property type="match status" value="1"/>
</dbReference>
<feature type="domain" description="Multidrug resistance protein MdtA-like alpha-helical hairpin" evidence="3">
    <location>
        <begin position="93"/>
        <end position="156"/>
    </location>
</feature>
<dbReference type="STRING" id="395493.BegalDRAFT_2350"/>
<reference evidence="7 8" key="1">
    <citation type="submission" date="2011-11" db="EMBL/GenBank/DDBJ databases">
        <title>Improved High-Quality Draft sequence of Beggiatoa alba B18lD.</title>
        <authorList>
            <consortium name="US DOE Joint Genome Institute"/>
            <person name="Lucas S."/>
            <person name="Han J."/>
            <person name="Lapidus A."/>
            <person name="Cheng J.-F."/>
            <person name="Goodwin L."/>
            <person name="Pitluck S."/>
            <person name="Peters L."/>
            <person name="Mikhailova N."/>
            <person name="Held B."/>
            <person name="Detter J.C."/>
            <person name="Han C."/>
            <person name="Tapia R."/>
            <person name="Land M."/>
            <person name="Hauser L."/>
            <person name="Kyrpides N."/>
            <person name="Ivanova N."/>
            <person name="Pagani I."/>
            <person name="Samuel K."/>
            <person name="Teske A."/>
            <person name="Mueller J."/>
            <person name="Woyke T."/>
        </authorList>
    </citation>
    <scope>NUCLEOTIDE SEQUENCE [LARGE SCALE GENOMIC DNA]</scope>
    <source>
        <strain evidence="7 8">B18LD</strain>
    </source>
</reference>
<protein>
    <submittedName>
        <fullName evidence="7">RND family efflux transporter, MFP subunit</fullName>
    </submittedName>
</protein>
<evidence type="ECO:0000259" key="5">
    <source>
        <dbReference type="Pfam" id="PF25954"/>
    </source>
</evidence>
<dbReference type="Pfam" id="PF25954">
    <property type="entry name" value="Beta-barrel_RND_2"/>
    <property type="match status" value="1"/>
</dbReference>
<dbReference type="Gene3D" id="2.40.30.170">
    <property type="match status" value="1"/>
</dbReference>
<name>I3CHW1_9GAMM</name>
<evidence type="ECO:0000313" key="8">
    <source>
        <dbReference type="Proteomes" id="UP000005744"/>
    </source>
</evidence>
<feature type="domain" description="CusB-like beta-barrel" evidence="5">
    <location>
        <begin position="192"/>
        <end position="263"/>
    </location>
</feature>
<dbReference type="FunFam" id="2.40.30.170:FF:000010">
    <property type="entry name" value="Efflux RND transporter periplasmic adaptor subunit"/>
    <property type="match status" value="1"/>
</dbReference>
<feature type="signal peptide" evidence="2">
    <location>
        <begin position="1"/>
        <end position="24"/>
    </location>
</feature>
<sequence>MSNYRYFFIGLMGMSVFITPLSQAAQQSPPAMPVEAAPVKLDTVIIDATAVGTLKAEESVIIRSEIDGRVQAIHVAEGQAVEKGKPLIVLDDSEYRAQLAESSATVNLNVLNFERAKDMLNKNLGSRQTYDEAKAKLDESRARQSIYQVSLDKTRILAPFTGILSLKDISEGAYIKAGDDLVTLVDIRTVKLDFRVSERYLTQLKIGQAVNLRVDAYPNETFSGQLYAIDPRVDEETRTILLRARVKNEAQKLLPGMFARVSLLLAVREQAITVPEEAIVPQGNDSFVFKIVDNKAVLTKVTIGKRRTGDVEVLEGLNASDIVVTDGQIKLRNGVGVNIVNQPSSKQATTPATPSAK</sequence>
<dbReference type="EMBL" id="JH600070">
    <property type="protein sequence ID" value="EIJ43204.1"/>
    <property type="molecule type" value="Genomic_DNA"/>
</dbReference>
<feature type="chain" id="PRO_5003669536" evidence="2">
    <location>
        <begin position="25"/>
        <end position="357"/>
    </location>
</feature>
<dbReference type="eggNOG" id="COG0845">
    <property type="taxonomic scope" value="Bacteria"/>
</dbReference>
<evidence type="ECO:0000313" key="7">
    <source>
        <dbReference type="EMBL" id="EIJ43204.1"/>
    </source>
</evidence>
<dbReference type="InterPro" id="IPR006143">
    <property type="entry name" value="RND_pump_MFP"/>
</dbReference>
<dbReference type="PANTHER" id="PTHR30469">
    <property type="entry name" value="MULTIDRUG RESISTANCE PROTEIN MDTA"/>
    <property type="match status" value="1"/>
</dbReference>
<dbReference type="Gene3D" id="2.40.50.100">
    <property type="match status" value="1"/>
</dbReference>
<evidence type="ECO:0000256" key="2">
    <source>
        <dbReference type="SAM" id="SignalP"/>
    </source>
</evidence>
<accession>I3CHW1</accession>
<evidence type="ECO:0000259" key="3">
    <source>
        <dbReference type="Pfam" id="PF25876"/>
    </source>
</evidence>